<dbReference type="AlphaFoldDB" id="A0A8H2ZYV4"/>
<keyword evidence="1" id="KW-0548">Nucleotidyltransferase</keyword>
<dbReference type="GO" id="GO:0003968">
    <property type="term" value="F:RNA-directed RNA polymerase activity"/>
    <property type="evidence" value="ECO:0007669"/>
    <property type="project" value="UniProtKB-KW"/>
</dbReference>
<comment type="caution">
    <text evidence="3">The sequence shown here is derived from an EMBL/GenBank/DDBJ whole genome shotgun (WGS) entry which is preliminary data.</text>
</comment>
<organism evidence="3 4">
    <name type="scientific">Rhizoctonia solani</name>
    <dbReference type="NCBI Taxonomy" id="456999"/>
    <lineage>
        <taxon>Eukaryota</taxon>
        <taxon>Fungi</taxon>
        <taxon>Dikarya</taxon>
        <taxon>Basidiomycota</taxon>
        <taxon>Agaricomycotina</taxon>
        <taxon>Agaricomycetes</taxon>
        <taxon>Cantharellales</taxon>
        <taxon>Ceratobasidiaceae</taxon>
        <taxon>Rhizoctonia</taxon>
    </lineage>
</organism>
<evidence type="ECO:0000313" key="3">
    <source>
        <dbReference type="EMBL" id="CAE6358416.1"/>
    </source>
</evidence>
<dbReference type="GO" id="GO:0003723">
    <property type="term" value="F:RNA binding"/>
    <property type="evidence" value="ECO:0007669"/>
    <property type="project" value="UniProtKB-KW"/>
</dbReference>
<feature type="domain" description="RDRP core" evidence="2">
    <location>
        <begin position="2"/>
        <end position="140"/>
    </location>
</feature>
<evidence type="ECO:0000313" key="4">
    <source>
        <dbReference type="Proteomes" id="UP000663846"/>
    </source>
</evidence>
<keyword evidence="1" id="KW-0696">RNA-directed RNA polymerase</keyword>
<gene>
    <name evidence="3" type="ORF">RDB_LOCUS16462</name>
</gene>
<evidence type="ECO:0000259" key="2">
    <source>
        <dbReference type="Pfam" id="PF05183"/>
    </source>
</evidence>
<evidence type="ECO:0000256" key="1">
    <source>
        <dbReference type="RuleBase" id="RU363098"/>
    </source>
</evidence>
<protein>
    <recommendedName>
        <fullName evidence="1">RNA-dependent RNA polymerase</fullName>
        <ecNumber evidence="1">2.7.7.48</ecNumber>
    </recommendedName>
</protein>
<comment type="catalytic activity">
    <reaction evidence="1">
        <text>RNA(n) + a ribonucleoside 5'-triphosphate = RNA(n+1) + diphosphate</text>
        <dbReference type="Rhea" id="RHEA:21248"/>
        <dbReference type="Rhea" id="RHEA-COMP:14527"/>
        <dbReference type="Rhea" id="RHEA-COMP:17342"/>
        <dbReference type="ChEBI" id="CHEBI:33019"/>
        <dbReference type="ChEBI" id="CHEBI:61557"/>
        <dbReference type="ChEBI" id="CHEBI:140395"/>
        <dbReference type="EC" id="2.7.7.48"/>
    </reaction>
</comment>
<accession>A0A8H2ZYV4</accession>
<dbReference type="Pfam" id="PF05183">
    <property type="entry name" value="RdRP"/>
    <property type="match status" value="1"/>
</dbReference>
<feature type="non-terminal residue" evidence="3">
    <location>
        <position position="1"/>
    </location>
</feature>
<dbReference type="EC" id="2.7.7.48" evidence="1"/>
<dbReference type="EMBL" id="CAJMWS010000084">
    <property type="protein sequence ID" value="CAE6358416.1"/>
    <property type="molecule type" value="Genomic_DNA"/>
</dbReference>
<dbReference type="Proteomes" id="UP000663846">
    <property type="component" value="Unassembled WGS sequence"/>
</dbReference>
<proteinExistence type="inferred from homology"/>
<reference evidence="3" key="1">
    <citation type="submission" date="2021-01" db="EMBL/GenBank/DDBJ databases">
        <authorList>
            <person name="Kaushik A."/>
        </authorList>
    </citation>
    <scope>NUCLEOTIDE SEQUENCE</scope>
    <source>
        <strain evidence="3">AG1-1C</strain>
    </source>
</reference>
<comment type="similarity">
    <text evidence="1">Belongs to the RdRP family.</text>
</comment>
<dbReference type="InterPro" id="IPR057596">
    <property type="entry name" value="RDRP_core"/>
</dbReference>
<keyword evidence="1" id="KW-0694">RNA-binding</keyword>
<keyword evidence="1" id="KW-0808">Transferase</keyword>
<sequence length="375" mass="43384">SRSLASLLSGGDYDGDTVVMIWDEAITTSFQNSHKEFADPDVDFERKNFHKSKVLLRDIEARGDLDKKDILPQLMEAMLQNIAPNQLGVYNMFYRNAAYVYGLDHPDTARLGHMFTQCLDAVKSGLVVKEEVFKADKRAWDRDPPACFPSKTEEKDFNGRRLPLVARRADRRFILEVLQEVAVYETEKYKKSLSEMRDRYKSSYQVDRDLIRPLEEAERRVHRYPQFKAELEDIKLHVKTFRDHFTQARNNMGPYSARVRYGQRTKNKQGIGEEQESIRAVSEDYSCRMPTDLAMFSDCEVRRIAASYAYKEDSSRGIFTFCFAVAWAELCAIKARASGEAFVTFTPGFVDSMVIHRKMAKIFREMEGDIDEEEA</sequence>
<name>A0A8H2ZYV4_9AGAM</name>